<feature type="signal peptide" evidence="1">
    <location>
        <begin position="1"/>
        <end position="18"/>
    </location>
</feature>
<name>A0AAN6Z751_9PEZI</name>
<accession>A0AAN6Z751</accession>
<proteinExistence type="predicted"/>
<feature type="chain" id="PRO_5042893658" description="Secreted protein" evidence="1">
    <location>
        <begin position="19"/>
        <end position="74"/>
    </location>
</feature>
<organism evidence="2 3">
    <name type="scientific">Parathielavia appendiculata</name>
    <dbReference type="NCBI Taxonomy" id="2587402"/>
    <lineage>
        <taxon>Eukaryota</taxon>
        <taxon>Fungi</taxon>
        <taxon>Dikarya</taxon>
        <taxon>Ascomycota</taxon>
        <taxon>Pezizomycotina</taxon>
        <taxon>Sordariomycetes</taxon>
        <taxon>Sordariomycetidae</taxon>
        <taxon>Sordariales</taxon>
        <taxon>Chaetomiaceae</taxon>
        <taxon>Parathielavia</taxon>
    </lineage>
</organism>
<reference evidence="2" key="2">
    <citation type="submission" date="2023-05" db="EMBL/GenBank/DDBJ databases">
        <authorList>
            <consortium name="Lawrence Berkeley National Laboratory"/>
            <person name="Steindorff A."/>
            <person name="Hensen N."/>
            <person name="Bonometti L."/>
            <person name="Westerberg I."/>
            <person name="Brannstrom I.O."/>
            <person name="Guillou S."/>
            <person name="Cros-Aarteil S."/>
            <person name="Calhoun S."/>
            <person name="Haridas S."/>
            <person name="Kuo A."/>
            <person name="Mondo S."/>
            <person name="Pangilinan J."/>
            <person name="Riley R."/>
            <person name="Labutti K."/>
            <person name="Andreopoulos B."/>
            <person name="Lipzen A."/>
            <person name="Chen C."/>
            <person name="Yanf M."/>
            <person name="Daum C."/>
            <person name="Ng V."/>
            <person name="Clum A."/>
            <person name="Ohm R."/>
            <person name="Martin F."/>
            <person name="Silar P."/>
            <person name="Natvig D."/>
            <person name="Lalanne C."/>
            <person name="Gautier V."/>
            <person name="Ament-Velasquez S.L."/>
            <person name="Kruys A."/>
            <person name="Hutchinson M.I."/>
            <person name="Powell A.J."/>
            <person name="Barry K."/>
            <person name="Miller A.N."/>
            <person name="Grigoriev I.V."/>
            <person name="Debuchy R."/>
            <person name="Gladieux P."/>
            <person name="Thoren M.H."/>
            <person name="Johannesson H."/>
        </authorList>
    </citation>
    <scope>NUCLEOTIDE SEQUENCE</scope>
    <source>
        <strain evidence="2">CBS 731.68</strain>
    </source>
</reference>
<dbReference type="RefSeq" id="XP_062651996.1">
    <property type="nucleotide sequence ID" value="XM_062791636.1"/>
</dbReference>
<evidence type="ECO:0000313" key="2">
    <source>
        <dbReference type="EMBL" id="KAK4128225.1"/>
    </source>
</evidence>
<keyword evidence="3" id="KW-1185">Reference proteome</keyword>
<dbReference type="AlphaFoldDB" id="A0AAN6Z751"/>
<comment type="caution">
    <text evidence="2">The sequence shown here is derived from an EMBL/GenBank/DDBJ whole genome shotgun (WGS) entry which is preliminary data.</text>
</comment>
<dbReference type="GeneID" id="87828405"/>
<sequence>MCSLRHSFLFICFPVSLGSSFVRTDSSASGHIRSEDNGARREVQGMPSCVAFDAAQTTLPLVFFRWRWARSSSA</sequence>
<dbReference type="EMBL" id="MU853223">
    <property type="protein sequence ID" value="KAK4128225.1"/>
    <property type="molecule type" value="Genomic_DNA"/>
</dbReference>
<evidence type="ECO:0000256" key="1">
    <source>
        <dbReference type="SAM" id="SignalP"/>
    </source>
</evidence>
<protein>
    <recommendedName>
        <fullName evidence="4">Secreted protein</fullName>
    </recommendedName>
</protein>
<dbReference type="Proteomes" id="UP001302602">
    <property type="component" value="Unassembled WGS sequence"/>
</dbReference>
<keyword evidence="1" id="KW-0732">Signal</keyword>
<evidence type="ECO:0008006" key="4">
    <source>
        <dbReference type="Google" id="ProtNLM"/>
    </source>
</evidence>
<evidence type="ECO:0000313" key="3">
    <source>
        <dbReference type="Proteomes" id="UP001302602"/>
    </source>
</evidence>
<gene>
    <name evidence="2" type="ORF">N657DRAFT_638650</name>
</gene>
<reference evidence="2" key="1">
    <citation type="journal article" date="2023" name="Mol. Phylogenet. Evol.">
        <title>Genome-scale phylogeny and comparative genomics of the fungal order Sordariales.</title>
        <authorList>
            <person name="Hensen N."/>
            <person name="Bonometti L."/>
            <person name="Westerberg I."/>
            <person name="Brannstrom I.O."/>
            <person name="Guillou S."/>
            <person name="Cros-Aarteil S."/>
            <person name="Calhoun S."/>
            <person name="Haridas S."/>
            <person name="Kuo A."/>
            <person name="Mondo S."/>
            <person name="Pangilinan J."/>
            <person name="Riley R."/>
            <person name="LaButti K."/>
            <person name="Andreopoulos B."/>
            <person name="Lipzen A."/>
            <person name="Chen C."/>
            <person name="Yan M."/>
            <person name="Daum C."/>
            <person name="Ng V."/>
            <person name="Clum A."/>
            <person name="Steindorff A."/>
            <person name="Ohm R.A."/>
            <person name="Martin F."/>
            <person name="Silar P."/>
            <person name="Natvig D.O."/>
            <person name="Lalanne C."/>
            <person name="Gautier V."/>
            <person name="Ament-Velasquez S.L."/>
            <person name="Kruys A."/>
            <person name="Hutchinson M.I."/>
            <person name="Powell A.J."/>
            <person name="Barry K."/>
            <person name="Miller A.N."/>
            <person name="Grigoriev I.V."/>
            <person name="Debuchy R."/>
            <person name="Gladieux P."/>
            <person name="Hiltunen Thoren M."/>
            <person name="Johannesson H."/>
        </authorList>
    </citation>
    <scope>NUCLEOTIDE SEQUENCE</scope>
    <source>
        <strain evidence="2">CBS 731.68</strain>
    </source>
</reference>